<dbReference type="Pfam" id="PF00144">
    <property type="entry name" value="Beta-lactamase"/>
    <property type="match status" value="1"/>
</dbReference>
<dbReference type="PANTHER" id="PTHR43283:SF3">
    <property type="entry name" value="BETA-LACTAMASE FAMILY PROTEIN (AFU_ORTHOLOGUE AFUA_5G07500)"/>
    <property type="match status" value="1"/>
</dbReference>
<dbReference type="InterPro" id="IPR012338">
    <property type="entry name" value="Beta-lactam/transpept-like"/>
</dbReference>
<dbReference type="InterPro" id="IPR001466">
    <property type="entry name" value="Beta-lactam-related"/>
</dbReference>
<dbReference type="Gene3D" id="3.40.710.10">
    <property type="entry name" value="DD-peptidase/beta-lactamase superfamily"/>
    <property type="match status" value="1"/>
</dbReference>
<dbReference type="Proteomes" id="UP001472866">
    <property type="component" value="Chromosome 08"/>
</dbReference>
<reference evidence="2 3" key="1">
    <citation type="submission" date="2024-03" db="EMBL/GenBank/DDBJ databases">
        <title>Complete genome sequence of the green alga Chloropicon roscoffensis RCC1871.</title>
        <authorList>
            <person name="Lemieux C."/>
            <person name="Pombert J.-F."/>
            <person name="Otis C."/>
            <person name="Turmel M."/>
        </authorList>
    </citation>
    <scope>NUCLEOTIDE SEQUENCE [LARGE SCALE GENOMIC DNA]</scope>
    <source>
        <strain evidence="2 3">RCC1871</strain>
    </source>
</reference>
<organism evidence="2 3">
    <name type="scientific">Chloropicon roscoffensis</name>
    <dbReference type="NCBI Taxonomy" id="1461544"/>
    <lineage>
        <taxon>Eukaryota</taxon>
        <taxon>Viridiplantae</taxon>
        <taxon>Chlorophyta</taxon>
        <taxon>Chloropicophyceae</taxon>
        <taxon>Chloropicales</taxon>
        <taxon>Chloropicaceae</taxon>
        <taxon>Chloropicon</taxon>
    </lineage>
</organism>
<gene>
    <name evidence="2" type="ORF">HKI87_08g51480</name>
</gene>
<protein>
    <submittedName>
        <fullName evidence="2">Class A beta-lactamase-related serine hydrolase</fullName>
    </submittedName>
</protein>
<evidence type="ECO:0000313" key="2">
    <source>
        <dbReference type="EMBL" id="WZN63599.1"/>
    </source>
</evidence>
<dbReference type="InterPro" id="IPR050789">
    <property type="entry name" value="Diverse_Enzym_Activities"/>
</dbReference>
<evidence type="ECO:0000259" key="1">
    <source>
        <dbReference type="Pfam" id="PF00144"/>
    </source>
</evidence>
<name>A0AAX4PBM6_9CHLO</name>
<dbReference type="SUPFAM" id="SSF56601">
    <property type="entry name" value="beta-lactamase/transpeptidase-like"/>
    <property type="match status" value="1"/>
</dbReference>
<keyword evidence="2" id="KW-0378">Hydrolase</keyword>
<keyword evidence="3" id="KW-1185">Reference proteome</keyword>
<evidence type="ECO:0000313" key="3">
    <source>
        <dbReference type="Proteomes" id="UP001472866"/>
    </source>
</evidence>
<dbReference type="AlphaFoldDB" id="A0AAX4PBM6"/>
<feature type="domain" description="Beta-lactamase-related" evidence="1">
    <location>
        <begin position="53"/>
        <end position="309"/>
    </location>
</feature>
<proteinExistence type="predicted"/>
<dbReference type="GO" id="GO:0016787">
    <property type="term" value="F:hydrolase activity"/>
    <property type="evidence" value="ECO:0007669"/>
    <property type="project" value="UniProtKB-KW"/>
</dbReference>
<sequence length="386" mass="41265">MAASSSRAPLPATSCGRLLRTGSARTRTTRRTMPRSCPAGWEALEDALTSRYEERAEELGMRGALLRVLTPQATTTITSGPVDAVYPTKILPVASATKLVTGVLVLKLIDEGKMKFEDTVGEVLGGLFAEDPILSFATIDHLGSFVGGLNSFHPAVFSTEVGTLRAACEKIVQESPRPLEVPGSTFAYAGSQTHVLALMAEERAGMGWSDLFDKYLRTPLGLSEDCVYTTQPSPSRPVVSNNPMVSGGLMASAEDFERVLRMILAGGEAEDGSRYLSTDLVGRLFRNPHAGAKVASNPLEEMGLGYRYGFCCWMDAEGAPAEADVISSPGFNGFVPFLDRANGYAAVLALGSGRADGVMDAEVWPFCVHLTNALKPHIERAVRNNA</sequence>
<dbReference type="EMBL" id="CP151508">
    <property type="protein sequence ID" value="WZN63599.1"/>
    <property type="molecule type" value="Genomic_DNA"/>
</dbReference>
<dbReference type="PANTHER" id="PTHR43283">
    <property type="entry name" value="BETA-LACTAMASE-RELATED"/>
    <property type="match status" value="1"/>
</dbReference>
<accession>A0AAX4PBM6</accession>